<evidence type="ECO:0000313" key="1">
    <source>
        <dbReference type="EMBL" id="QKG22011.1"/>
    </source>
</evidence>
<evidence type="ECO:0000313" key="2">
    <source>
        <dbReference type="Proteomes" id="UP000501240"/>
    </source>
</evidence>
<dbReference type="EMBL" id="CP053892">
    <property type="protein sequence ID" value="QKG22011.1"/>
    <property type="molecule type" value="Genomic_DNA"/>
</dbReference>
<accession>A0A7D3VYD6</accession>
<dbReference type="AlphaFoldDB" id="A0A7D3VYD6"/>
<name>A0A7D3VYD6_ACTVE</name>
<keyword evidence="1" id="KW-0808">Transferase</keyword>
<sequence>MVLAAQNETLPGTAVKVNGAKYATVTGLHDAALQRRINAALRAPLDDLIALAKESRKQVACGSTPTTVTVQTRVGLQGPRLVSVRYFQMSDWCQKADGAPGGEVVTVDLRTGRRLTASDVFRPGALTAAGLGTLQSRLVQRDGRPWADCSAGQAWKPGDFQQTPAQGLYKGAGHTPPILSAFLTPSDFQLAYLHSGSDGCGNLDFGAPYAKVRDLLKPEFAALLPK</sequence>
<keyword evidence="2" id="KW-1185">Reference proteome</keyword>
<proteinExistence type="predicted"/>
<keyword evidence="1" id="KW-0723">Serine/threonine-protein kinase</keyword>
<reference evidence="1 2" key="1">
    <citation type="submission" date="2020-05" db="EMBL/GenBank/DDBJ databases">
        <title>Actinomadura verrucosospora NRRL-B18236 (PFL_A860) Genome sequencing and assembly.</title>
        <authorList>
            <person name="Samborskyy M."/>
        </authorList>
    </citation>
    <scope>NUCLEOTIDE SEQUENCE [LARGE SCALE GENOMIC DNA]</scope>
    <source>
        <strain evidence="1 2">NRRL:B18236</strain>
    </source>
</reference>
<gene>
    <name evidence="1" type="ORF">ACTIVE_3649</name>
</gene>
<protein>
    <submittedName>
        <fullName evidence="1">Serine/threonine protein kinase</fullName>
    </submittedName>
</protein>
<keyword evidence="1" id="KW-0418">Kinase</keyword>
<organism evidence="1 2">
    <name type="scientific">Actinomadura verrucosospora</name>
    <dbReference type="NCBI Taxonomy" id="46165"/>
    <lineage>
        <taxon>Bacteria</taxon>
        <taxon>Bacillati</taxon>
        <taxon>Actinomycetota</taxon>
        <taxon>Actinomycetes</taxon>
        <taxon>Streptosporangiales</taxon>
        <taxon>Thermomonosporaceae</taxon>
        <taxon>Actinomadura</taxon>
    </lineage>
</organism>
<dbReference type="Proteomes" id="UP000501240">
    <property type="component" value="Chromosome"/>
</dbReference>
<dbReference type="GO" id="GO:0004674">
    <property type="term" value="F:protein serine/threonine kinase activity"/>
    <property type="evidence" value="ECO:0007669"/>
    <property type="project" value="UniProtKB-KW"/>
</dbReference>